<keyword evidence="10" id="KW-1185">Reference proteome</keyword>
<proteinExistence type="inferred from homology"/>
<dbReference type="InterPro" id="IPR027145">
    <property type="entry name" value="PWP2"/>
</dbReference>
<evidence type="ECO:0000256" key="7">
    <source>
        <dbReference type="SAM" id="MobiDB-lite"/>
    </source>
</evidence>
<dbReference type="SMART" id="SM00320">
    <property type="entry name" value="WD40"/>
    <property type="match status" value="11"/>
</dbReference>
<keyword evidence="3 6" id="KW-0853">WD repeat</keyword>
<name>A0AAW1QID3_9CHLO</name>
<evidence type="ECO:0000256" key="5">
    <source>
        <dbReference type="ARBA" id="ARBA00023242"/>
    </source>
</evidence>
<dbReference type="Gene3D" id="2.130.10.10">
    <property type="entry name" value="YVTN repeat-like/Quinoprotein amine dehydrogenase"/>
    <property type="match status" value="3"/>
</dbReference>
<dbReference type="Proteomes" id="UP001438707">
    <property type="component" value="Unassembled WGS sequence"/>
</dbReference>
<evidence type="ECO:0000259" key="8">
    <source>
        <dbReference type="Pfam" id="PF04003"/>
    </source>
</evidence>
<dbReference type="GO" id="GO:0000462">
    <property type="term" value="P:maturation of SSU-rRNA from tricistronic rRNA transcript (SSU-rRNA, 5.8S rRNA, LSU-rRNA)"/>
    <property type="evidence" value="ECO:0007669"/>
    <property type="project" value="TreeGrafter"/>
</dbReference>
<evidence type="ECO:0000313" key="10">
    <source>
        <dbReference type="Proteomes" id="UP001438707"/>
    </source>
</evidence>
<evidence type="ECO:0000256" key="6">
    <source>
        <dbReference type="PROSITE-ProRule" id="PRU00221"/>
    </source>
</evidence>
<dbReference type="PANTHER" id="PTHR19858">
    <property type="entry name" value="WD40 REPEAT PROTEIN"/>
    <property type="match status" value="1"/>
</dbReference>
<feature type="region of interest" description="Disordered" evidence="7">
    <location>
        <begin position="916"/>
        <end position="976"/>
    </location>
</feature>
<dbReference type="PANTHER" id="PTHR19858:SF0">
    <property type="entry name" value="PERIODIC TRYPTOPHAN PROTEIN 2 HOMOLOG"/>
    <property type="match status" value="1"/>
</dbReference>
<evidence type="ECO:0000256" key="2">
    <source>
        <dbReference type="ARBA" id="ARBA00010226"/>
    </source>
</evidence>
<dbReference type="PROSITE" id="PS00678">
    <property type="entry name" value="WD_REPEATS_1"/>
    <property type="match status" value="2"/>
</dbReference>
<dbReference type="GO" id="GO:0000028">
    <property type="term" value="P:ribosomal small subunit assembly"/>
    <property type="evidence" value="ECO:0007669"/>
    <property type="project" value="TreeGrafter"/>
</dbReference>
<feature type="repeat" description="WD" evidence="6">
    <location>
        <begin position="526"/>
        <end position="559"/>
    </location>
</feature>
<comment type="caution">
    <text evidence="9">The sequence shown here is derived from an EMBL/GenBank/DDBJ whole genome shotgun (WGS) entry which is preliminary data.</text>
</comment>
<accession>A0AAW1QID3</accession>
<dbReference type="InterPro" id="IPR015943">
    <property type="entry name" value="WD40/YVTN_repeat-like_dom_sf"/>
</dbReference>
<dbReference type="GO" id="GO:0032040">
    <property type="term" value="C:small-subunit processome"/>
    <property type="evidence" value="ECO:0007669"/>
    <property type="project" value="TreeGrafter"/>
</dbReference>
<feature type="compositionally biased region" description="Polar residues" evidence="7">
    <location>
        <begin position="937"/>
        <end position="949"/>
    </location>
</feature>
<dbReference type="PROSITE" id="PS50082">
    <property type="entry name" value="WD_REPEATS_2"/>
    <property type="match status" value="4"/>
</dbReference>
<evidence type="ECO:0000256" key="4">
    <source>
        <dbReference type="ARBA" id="ARBA00022737"/>
    </source>
</evidence>
<dbReference type="InterPro" id="IPR036322">
    <property type="entry name" value="WD40_repeat_dom_sf"/>
</dbReference>
<comment type="similarity">
    <text evidence="2">Belongs to the WD repeat PWP2 family.</text>
</comment>
<feature type="region of interest" description="Disordered" evidence="7">
    <location>
        <begin position="235"/>
        <end position="263"/>
    </location>
</feature>
<gene>
    <name evidence="9" type="ORF">WJX74_007959</name>
</gene>
<dbReference type="InterPro" id="IPR020472">
    <property type="entry name" value="WD40_PAC1"/>
</dbReference>
<organism evidence="9 10">
    <name type="scientific">Apatococcus lobatus</name>
    <dbReference type="NCBI Taxonomy" id="904363"/>
    <lineage>
        <taxon>Eukaryota</taxon>
        <taxon>Viridiplantae</taxon>
        <taxon>Chlorophyta</taxon>
        <taxon>core chlorophytes</taxon>
        <taxon>Trebouxiophyceae</taxon>
        <taxon>Chlorellales</taxon>
        <taxon>Chlorellaceae</taxon>
        <taxon>Apatococcus</taxon>
    </lineage>
</organism>
<feature type="repeat" description="WD" evidence="6">
    <location>
        <begin position="568"/>
        <end position="609"/>
    </location>
</feature>
<feature type="repeat" description="WD" evidence="6">
    <location>
        <begin position="398"/>
        <end position="439"/>
    </location>
</feature>
<dbReference type="EMBL" id="JALJOS010000040">
    <property type="protein sequence ID" value="KAK9821190.1"/>
    <property type="molecule type" value="Genomic_DNA"/>
</dbReference>
<dbReference type="Pfam" id="PF00400">
    <property type="entry name" value="WD40"/>
    <property type="match status" value="6"/>
</dbReference>
<sequence>MNFQFSNLLGAPYRGGNLLLTTNELLSSVGNRVSQVNLTESSSATLPFECSTEIQTLCLAPDGGLLLAIDNDGKSLLISRKTHALLHNFSFKGPVAAARFSPDGSFIAAAVGRLLQIWHTPGFAKVFAPMRLHRTIGTCHDEITAVDWSPNGQFIAVACKDLTVRVFSLHPLPDFRPPILAGHVDTPMGVFFAGPQAASAAAIAGHQPPALFTVGRDGALFTWVFQQASAIEHMASHQGQSSTAGAEAELPNSQAEFPDSSASRPAATQTFFVDPWDSLKARACAVEAGAPAAACHPWPGAGWRFRCANKKNFQQRGARLTAADFHRGTGILVVAFSSGLFELYQMPEAQSIQVLSVSREALTSVSFNAEGDWLALGCACLGQLLVWEWRSETYVLRQQGHFYDVSVAAFSPDGATIATGGDDAKVKLWSIASGFCQVTFSQHTAPVTGLAWLPEAKAVASCSLDGTIRAWDLVRYRNFRTLTTPSPVQFSCLATDPSGEMLCAGSLDTFQVFVWSVKTGRLLEALAAHEGPVTSLSFSPVGPLLATGSWDHTVRTWDIFSGKGGVESLEHRHDVLAVAWRPDGKRLASSTLDGQIYIWNPHENELLGSIEGRRDIAGGRLSTDRRAAGNLSSGACFTSLAFSADGSFLLAGGASKFVCLYDASERILLARFQISKNKALEGVLDVLNSRNMTEAGPLSLIEDAPSDNEEEQQRQQRGSGPAGAKGLPGTGAKLRPAVRSRAVCLSPTGRSWCAATTEGLLLYSMDQSLVFDPTEFAMDMTPDAVHEAMTKQQHLKALLIALRLREPGLIQHALLSVPHQLVHSCVLGVPPGPLPQLLTSLVEAMTDSPHMEYLLHWAKELLQYQGPAIERMADSLVAPSIRLLRQGLSRMRSDIGSACTSNLYLLQYLSQAGLTDQTSAPDGHPSVVPDGKAEYASKNSNADLGSVEQSVPAEQLESAQKKTKREPILIKLQKPA</sequence>
<dbReference type="Pfam" id="PF04003">
    <property type="entry name" value="Utp12"/>
    <property type="match status" value="1"/>
</dbReference>
<feature type="region of interest" description="Disordered" evidence="7">
    <location>
        <begin position="700"/>
        <end position="732"/>
    </location>
</feature>
<dbReference type="InterPro" id="IPR001680">
    <property type="entry name" value="WD40_rpt"/>
</dbReference>
<reference evidence="9 10" key="1">
    <citation type="journal article" date="2024" name="Nat. Commun.">
        <title>Phylogenomics reveals the evolutionary origins of lichenization in chlorophyte algae.</title>
        <authorList>
            <person name="Puginier C."/>
            <person name="Libourel C."/>
            <person name="Otte J."/>
            <person name="Skaloud P."/>
            <person name="Haon M."/>
            <person name="Grisel S."/>
            <person name="Petersen M."/>
            <person name="Berrin J.G."/>
            <person name="Delaux P.M."/>
            <person name="Dal Grande F."/>
            <person name="Keller J."/>
        </authorList>
    </citation>
    <scope>NUCLEOTIDE SEQUENCE [LARGE SCALE GENOMIC DNA]</scope>
    <source>
        <strain evidence="9 10">SAG 2145</strain>
    </source>
</reference>
<keyword evidence="4" id="KW-0677">Repeat</keyword>
<dbReference type="CDD" id="cd00200">
    <property type="entry name" value="WD40"/>
    <property type="match status" value="1"/>
</dbReference>
<feature type="compositionally biased region" description="Gly residues" evidence="7">
    <location>
        <begin position="720"/>
        <end position="729"/>
    </location>
</feature>
<dbReference type="SUPFAM" id="SSF50998">
    <property type="entry name" value="Quinoprotein alcohol dehydrogenase-like"/>
    <property type="match status" value="1"/>
</dbReference>
<dbReference type="SUPFAM" id="SSF50978">
    <property type="entry name" value="WD40 repeat-like"/>
    <property type="match status" value="2"/>
</dbReference>
<evidence type="ECO:0000256" key="1">
    <source>
        <dbReference type="ARBA" id="ARBA00004604"/>
    </source>
</evidence>
<dbReference type="InterPro" id="IPR007148">
    <property type="entry name" value="SSU_processome_Utp12"/>
</dbReference>
<feature type="repeat" description="WD" evidence="6">
    <location>
        <begin position="440"/>
        <end position="481"/>
    </location>
</feature>
<dbReference type="GO" id="GO:0034388">
    <property type="term" value="C:Pwp2p-containing subcomplex of 90S preribosome"/>
    <property type="evidence" value="ECO:0007669"/>
    <property type="project" value="TreeGrafter"/>
</dbReference>
<comment type="subcellular location">
    <subcellularLocation>
        <location evidence="1">Nucleus</location>
        <location evidence="1">Nucleolus</location>
    </subcellularLocation>
</comment>
<protein>
    <recommendedName>
        <fullName evidence="8">Small-subunit processome Utp12 domain-containing protein</fullName>
    </recommendedName>
</protein>
<dbReference type="InterPro" id="IPR019775">
    <property type="entry name" value="WD40_repeat_CS"/>
</dbReference>
<dbReference type="PROSITE" id="PS50294">
    <property type="entry name" value="WD_REPEATS_REGION"/>
    <property type="match status" value="4"/>
</dbReference>
<feature type="domain" description="Small-subunit processome Utp12" evidence="8">
    <location>
        <begin position="806"/>
        <end position="911"/>
    </location>
</feature>
<feature type="compositionally biased region" description="Polar residues" evidence="7">
    <location>
        <begin position="251"/>
        <end position="263"/>
    </location>
</feature>
<dbReference type="AlphaFoldDB" id="A0AAW1QID3"/>
<keyword evidence="5" id="KW-0539">Nucleus</keyword>
<evidence type="ECO:0000256" key="3">
    <source>
        <dbReference type="ARBA" id="ARBA00022574"/>
    </source>
</evidence>
<evidence type="ECO:0000313" key="9">
    <source>
        <dbReference type="EMBL" id="KAK9821190.1"/>
    </source>
</evidence>
<dbReference type="PRINTS" id="PR00320">
    <property type="entry name" value="GPROTEINBRPT"/>
</dbReference>
<dbReference type="InterPro" id="IPR011047">
    <property type="entry name" value="Quinoprotein_ADH-like_sf"/>
</dbReference>